<dbReference type="GO" id="GO:0005524">
    <property type="term" value="F:ATP binding"/>
    <property type="evidence" value="ECO:0007669"/>
    <property type="project" value="UniProtKB-KW"/>
</dbReference>
<keyword evidence="4" id="KW-1003">Cell membrane</keyword>
<dbReference type="PROSITE" id="PS50893">
    <property type="entry name" value="ABC_TRANSPORTER_2"/>
    <property type="match status" value="1"/>
</dbReference>
<organism evidence="11 12">
    <name type="scientific">Candidatus Methanoperedens nitratireducens</name>
    <dbReference type="NCBI Taxonomy" id="1392998"/>
    <lineage>
        <taxon>Archaea</taxon>
        <taxon>Methanobacteriati</taxon>
        <taxon>Methanobacteriota</taxon>
        <taxon>Stenosarchaea group</taxon>
        <taxon>Methanomicrobia</taxon>
        <taxon>Methanosarcinales</taxon>
        <taxon>ANME-2 cluster</taxon>
        <taxon>Candidatus Methanoperedentaceae</taxon>
        <taxon>Candidatus Methanoperedens</taxon>
    </lineage>
</organism>
<dbReference type="InterPro" id="IPR003593">
    <property type="entry name" value="AAA+_ATPase"/>
</dbReference>
<dbReference type="Pfam" id="PF00005">
    <property type="entry name" value="ABC_tran"/>
    <property type="match status" value="1"/>
</dbReference>
<evidence type="ECO:0000256" key="9">
    <source>
        <dbReference type="ARBA" id="ARBA00025157"/>
    </source>
</evidence>
<keyword evidence="8" id="KW-0472">Membrane</keyword>
<dbReference type="SMART" id="SM00382">
    <property type="entry name" value="AAA"/>
    <property type="match status" value="1"/>
</dbReference>
<evidence type="ECO:0000256" key="3">
    <source>
        <dbReference type="ARBA" id="ARBA00022448"/>
    </source>
</evidence>
<dbReference type="RefSeq" id="WP_048089046.1">
    <property type="nucleotide sequence ID" value="NZ_JMIY01000001.1"/>
</dbReference>
<keyword evidence="3" id="KW-0813">Transport</keyword>
<feature type="domain" description="ABC transporter" evidence="10">
    <location>
        <begin position="4"/>
        <end position="245"/>
    </location>
</feature>
<evidence type="ECO:0000256" key="4">
    <source>
        <dbReference type="ARBA" id="ARBA00022475"/>
    </source>
</evidence>
<dbReference type="CDD" id="cd03225">
    <property type="entry name" value="ABC_cobalt_CbiO_domain1"/>
    <property type="match status" value="1"/>
</dbReference>
<dbReference type="GO" id="GO:0016887">
    <property type="term" value="F:ATP hydrolysis activity"/>
    <property type="evidence" value="ECO:0007669"/>
    <property type="project" value="InterPro"/>
</dbReference>
<evidence type="ECO:0000256" key="6">
    <source>
        <dbReference type="ARBA" id="ARBA00022840"/>
    </source>
</evidence>
<dbReference type="OrthoDB" id="18209at2157"/>
<keyword evidence="12" id="KW-1185">Reference proteome</keyword>
<accession>A0A062VD21</accession>
<evidence type="ECO:0000256" key="8">
    <source>
        <dbReference type="ARBA" id="ARBA00023136"/>
    </source>
</evidence>
<gene>
    <name evidence="11" type="ORF">ANME2D_00619</name>
</gene>
<dbReference type="EMBL" id="JMIY01000001">
    <property type="protein sequence ID" value="KCZ73549.1"/>
    <property type="molecule type" value="Genomic_DNA"/>
</dbReference>
<dbReference type="AlphaFoldDB" id="A0A062VD21"/>
<evidence type="ECO:0000256" key="5">
    <source>
        <dbReference type="ARBA" id="ARBA00022741"/>
    </source>
</evidence>
<sequence length="274" mass="30705">MPVFELKNVNYLYLNSIPALNDISLSIEQGEQVAVLGANGSGKSTLLKLLDGLIFSSSGVAKAFGKILTENMLDGDGGDFPQFFRKKVGLIFQNSEAQLFCPTVLDEIKFGPLQLDISKEDINQRVNDVMEMLNIENLKDRAPYTLSGGEKKKVAIASVLSINPDILLLDEPTNGLDPRTQRWLVELLIELRKTGKTIIIATHDLDIVEEVSERAVVFSEDHRIVADGKAQAILNDTELLLKVNLIHEHYHRHKEILHRHRHAHSSEHNHNHSD</sequence>
<evidence type="ECO:0000256" key="1">
    <source>
        <dbReference type="ARBA" id="ARBA00004202"/>
    </source>
</evidence>
<comment type="caution">
    <text evidence="11">The sequence shown here is derived from an EMBL/GenBank/DDBJ whole genome shotgun (WGS) entry which is preliminary data.</text>
</comment>
<dbReference type="FunFam" id="3.40.50.300:FF:000224">
    <property type="entry name" value="Energy-coupling factor transporter ATP-binding protein EcfA"/>
    <property type="match status" value="1"/>
</dbReference>
<dbReference type="InterPro" id="IPR050095">
    <property type="entry name" value="ECF_ABC_transporter_ATP-bd"/>
</dbReference>
<name>A0A062VD21_9EURY</name>
<dbReference type="Proteomes" id="UP000027153">
    <property type="component" value="Unassembled WGS sequence"/>
</dbReference>
<evidence type="ECO:0000313" key="11">
    <source>
        <dbReference type="EMBL" id="KCZ73549.1"/>
    </source>
</evidence>
<comment type="similarity">
    <text evidence="2">Belongs to the ABC transporter superfamily.</text>
</comment>
<keyword evidence="7" id="KW-1278">Translocase</keyword>
<comment type="function">
    <text evidence="9">Probably part of an ABC transporter complex. Responsible for energy coupling to the transport system.</text>
</comment>
<dbReference type="PANTHER" id="PTHR43553">
    <property type="entry name" value="HEAVY METAL TRANSPORTER"/>
    <property type="match status" value="1"/>
</dbReference>
<proteinExistence type="inferred from homology"/>
<dbReference type="Gene3D" id="3.40.50.300">
    <property type="entry name" value="P-loop containing nucleotide triphosphate hydrolases"/>
    <property type="match status" value="1"/>
</dbReference>
<comment type="subcellular location">
    <subcellularLocation>
        <location evidence="1">Cell membrane</location>
        <topology evidence="1">Peripheral membrane protein</topology>
    </subcellularLocation>
</comment>
<evidence type="ECO:0000256" key="7">
    <source>
        <dbReference type="ARBA" id="ARBA00022967"/>
    </source>
</evidence>
<reference evidence="11 12" key="1">
    <citation type="journal article" date="2013" name="Nature">
        <title>Anaerobic oxidation of methane coupled to nitrate reduction in a novel archaeal lineage.</title>
        <authorList>
            <person name="Haroon M.F."/>
            <person name="Hu S."/>
            <person name="Shi Y."/>
            <person name="Imelfort M."/>
            <person name="Keller J."/>
            <person name="Hugenholtz P."/>
            <person name="Yuan Z."/>
            <person name="Tyson G.W."/>
        </authorList>
    </citation>
    <scope>NUCLEOTIDE SEQUENCE [LARGE SCALE GENOMIC DNA]</scope>
    <source>
        <strain evidence="11 12">ANME-2d</strain>
    </source>
</reference>
<dbReference type="PROSITE" id="PS00211">
    <property type="entry name" value="ABC_TRANSPORTER_1"/>
    <property type="match status" value="1"/>
</dbReference>
<keyword evidence="6" id="KW-0067">ATP-binding</keyword>
<dbReference type="PANTHER" id="PTHR43553:SF27">
    <property type="entry name" value="ENERGY-COUPLING FACTOR TRANSPORTER ATP-BINDING PROTEIN ECFA2"/>
    <property type="match status" value="1"/>
</dbReference>
<dbReference type="InterPro" id="IPR027417">
    <property type="entry name" value="P-loop_NTPase"/>
</dbReference>
<evidence type="ECO:0000313" key="12">
    <source>
        <dbReference type="Proteomes" id="UP000027153"/>
    </source>
</evidence>
<dbReference type="InterPro" id="IPR015856">
    <property type="entry name" value="ABC_transpr_CbiO/EcfA_su"/>
</dbReference>
<evidence type="ECO:0000256" key="2">
    <source>
        <dbReference type="ARBA" id="ARBA00005417"/>
    </source>
</evidence>
<dbReference type="GO" id="GO:0042626">
    <property type="term" value="F:ATPase-coupled transmembrane transporter activity"/>
    <property type="evidence" value="ECO:0007669"/>
    <property type="project" value="TreeGrafter"/>
</dbReference>
<evidence type="ECO:0000259" key="10">
    <source>
        <dbReference type="PROSITE" id="PS50893"/>
    </source>
</evidence>
<dbReference type="SUPFAM" id="SSF52540">
    <property type="entry name" value="P-loop containing nucleoside triphosphate hydrolases"/>
    <property type="match status" value="1"/>
</dbReference>
<dbReference type="GO" id="GO:0043190">
    <property type="term" value="C:ATP-binding cassette (ABC) transporter complex"/>
    <property type="evidence" value="ECO:0007669"/>
    <property type="project" value="TreeGrafter"/>
</dbReference>
<dbReference type="InterPro" id="IPR017871">
    <property type="entry name" value="ABC_transporter-like_CS"/>
</dbReference>
<keyword evidence="5" id="KW-0547">Nucleotide-binding</keyword>
<dbReference type="PATRIC" id="fig|1392998.3.peg.228"/>
<protein>
    <submittedName>
        <fullName evidence="11">ABC-type cobalt transport system, ATPase component</fullName>
    </submittedName>
</protein>
<dbReference type="InterPro" id="IPR003439">
    <property type="entry name" value="ABC_transporter-like_ATP-bd"/>
</dbReference>